<organism evidence="7 8">
    <name type="scientific">Actinomycetospora endophytica</name>
    <dbReference type="NCBI Taxonomy" id="2291215"/>
    <lineage>
        <taxon>Bacteria</taxon>
        <taxon>Bacillati</taxon>
        <taxon>Actinomycetota</taxon>
        <taxon>Actinomycetes</taxon>
        <taxon>Pseudonocardiales</taxon>
        <taxon>Pseudonocardiaceae</taxon>
        <taxon>Actinomycetospora</taxon>
    </lineage>
</organism>
<feature type="repeat" description="WD" evidence="3">
    <location>
        <begin position="804"/>
        <end position="836"/>
    </location>
</feature>
<dbReference type="Pfam" id="PF00400">
    <property type="entry name" value="WD40"/>
    <property type="match status" value="4"/>
</dbReference>
<dbReference type="Proteomes" id="UP001199469">
    <property type="component" value="Unassembled WGS sequence"/>
</dbReference>
<keyword evidence="5" id="KW-0812">Transmembrane</keyword>
<feature type="repeat" description="WD" evidence="3">
    <location>
        <begin position="851"/>
        <end position="883"/>
    </location>
</feature>
<dbReference type="PANTHER" id="PTHR44019:SF8">
    <property type="entry name" value="POC1 CENTRIOLAR PROTEIN HOMOLOG"/>
    <property type="match status" value="1"/>
</dbReference>
<dbReference type="InterPro" id="IPR011045">
    <property type="entry name" value="N2O_reductase_N"/>
</dbReference>
<dbReference type="InterPro" id="IPR027417">
    <property type="entry name" value="P-loop_NTPase"/>
</dbReference>
<evidence type="ECO:0000259" key="6">
    <source>
        <dbReference type="Pfam" id="PF20703"/>
    </source>
</evidence>
<dbReference type="SUPFAM" id="SSF82171">
    <property type="entry name" value="DPP6 N-terminal domain-like"/>
    <property type="match status" value="1"/>
</dbReference>
<dbReference type="PROSITE" id="PS50082">
    <property type="entry name" value="WD_REPEATS_2"/>
    <property type="match status" value="4"/>
</dbReference>
<keyword evidence="2" id="KW-0677">Repeat</keyword>
<evidence type="ECO:0000256" key="5">
    <source>
        <dbReference type="SAM" id="Phobius"/>
    </source>
</evidence>
<dbReference type="EMBL" id="JAJNDB010000005">
    <property type="protein sequence ID" value="MCD2196133.1"/>
    <property type="molecule type" value="Genomic_DNA"/>
</dbReference>
<feature type="repeat" description="WD" evidence="3">
    <location>
        <begin position="1111"/>
        <end position="1152"/>
    </location>
</feature>
<dbReference type="Gene3D" id="3.40.50.300">
    <property type="entry name" value="P-loop containing nucleotide triphosphate hydrolases"/>
    <property type="match status" value="1"/>
</dbReference>
<dbReference type="PANTHER" id="PTHR44019">
    <property type="entry name" value="WD REPEAT-CONTAINING PROTEIN 55"/>
    <property type="match status" value="1"/>
</dbReference>
<gene>
    <name evidence="7" type="ORF">LQ327_22430</name>
</gene>
<keyword evidence="4" id="KW-0175">Coiled coil</keyword>
<dbReference type="InterPro" id="IPR050505">
    <property type="entry name" value="WDR55/POC1"/>
</dbReference>
<dbReference type="Pfam" id="PF20703">
    <property type="entry name" value="nSTAND1"/>
    <property type="match status" value="1"/>
</dbReference>
<keyword evidence="5" id="KW-0472">Membrane</keyword>
<dbReference type="SUPFAM" id="SSF50998">
    <property type="entry name" value="Quinoprotein alcohol dehydrogenase-like"/>
    <property type="match status" value="1"/>
</dbReference>
<proteinExistence type="predicted"/>
<comment type="caution">
    <text evidence="7">The sequence shown here is derived from an EMBL/GenBank/DDBJ whole genome shotgun (WGS) entry which is preliminary data.</text>
</comment>
<evidence type="ECO:0000313" key="8">
    <source>
        <dbReference type="Proteomes" id="UP001199469"/>
    </source>
</evidence>
<keyword evidence="1 3" id="KW-0853">WD repeat</keyword>
<sequence length="1206" mass="128542">MTTTAVGAIPVPRSARSSHCPYVGLVPFTEDDRTLFFGRTREVRLLAANLSTRRLTLLYAPSGVGKTSLLRAGLLPHLREVDADDEPDDEDARGAGPLVVYLSDWSGSGLDAVVRGVLLSIEDRALNGSVVERLRNPSTPDVAWLAQVLDATGSEALYLVLDQYEEYLHYHRPDGGDGLPALLGQIVRGRELQVNVLLAIREDALAQLDHLKGSVPGLFENYLRLAHLGRRESREAIEGPLAQYNLICAADERMTLEPGLVERLLDQVQVGRLTIGADGDTAEAPEHSAGAPDRHDIEAPFLQLVLVRLWEEERTQHSAVLRVATLDALGGARTVVQTHLDTVMGALKPQERDLAALVLRHLVTSRGSKVALSVADLSDLTDTEPERVVALLEDLSSGTRRILRPLPPSVPSAGPTTYEIFHDVLGGAILAWRRRHLAEMRQEANDRALQAEKNAAEDVRRRLRRARLVVAALAALVLVLVLVGGGFFVHRVTESSQASEEYATTSAISPASSLGPALHVYSLNQSSDTQTAVMRAWSAIRGTIVVGGTSASKVRRPLKTPDGALLAVDRMSQMTVIDPQGNRIGGVRLGALSGDIAPALDPYDSDRFAAVDGRGDAVVGSLTGKSAPFVLGDVPEGTNLLRFLAPSATPLLLATGSGGDVSVVPATNTGESRTLERGALASTPSDDGRSVIIEGSDHRLRAWDATTGALLAQSRDPMPDLPARVDGQLQPFGTGVVLVDLGPRDHIITWDWRTQAQPILHQVQEFRGSLYAISVDQARKRITLAEDQTSRTYDLGNGKLLGQIPNQLVDISDAQSSPDGKWLATAGDDGKVFVWSQYPSGALSADPIYTLQGHVGSVSEVSWGTDSRELSSWGSNDGTVRHWVLPQVQVSSHPQPITGMDVSTDKTAVAAVSGGLLTVSDSGSIETPSAEAPYTNGAHPLVKFVPGRDDELVTVDDSALAPRMWTRKGNALIPGPAFPSITNAVEDLAVGSDGEVVVADNKGYVDRWDAAGHALPPLHRPDAYGSPSFAQYLSVAFDSRSGLLAAGSLDGVTIWRRDPSGQFDDAQSQVLPSPNPMTSVAFDPTASRLVATSSDGTFTVWNMVDGGAKTVQGGQDQLYSVAFGDNGRLVAVGSLDGTIEVWDTATWALVEQDHEHAGSVLAVGFTAADGSRLASAGIDERTVSSSCEACRDPEAALKQIVDPPRN</sequence>
<reference evidence="7 8" key="1">
    <citation type="submission" date="2021-11" db="EMBL/GenBank/DDBJ databases">
        <title>Draft genome sequence of Actinomycetospora sp. SF1 isolated from the rhizosphere soil.</title>
        <authorList>
            <person name="Duangmal K."/>
            <person name="Chantavorakit T."/>
        </authorList>
    </citation>
    <scope>NUCLEOTIDE SEQUENCE [LARGE SCALE GENOMIC DNA]</scope>
    <source>
        <strain evidence="7 8">TBRC 5722</strain>
    </source>
</reference>
<feature type="transmembrane region" description="Helical" evidence="5">
    <location>
        <begin position="468"/>
        <end position="489"/>
    </location>
</feature>
<evidence type="ECO:0000256" key="1">
    <source>
        <dbReference type="ARBA" id="ARBA00022574"/>
    </source>
</evidence>
<keyword evidence="5" id="KW-1133">Transmembrane helix</keyword>
<keyword evidence="8" id="KW-1185">Reference proteome</keyword>
<feature type="domain" description="Novel STAND NTPase 1" evidence="6">
    <location>
        <begin position="21"/>
        <end position="434"/>
    </location>
</feature>
<dbReference type="SMART" id="SM00320">
    <property type="entry name" value="WD40"/>
    <property type="match status" value="7"/>
</dbReference>
<feature type="coiled-coil region" evidence="4">
    <location>
        <begin position="434"/>
        <end position="469"/>
    </location>
</feature>
<dbReference type="SUPFAM" id="SSF50974">
    <property type="entry name" value="Nitrous oxide reductase, N-terminal domain"/>
    <property type="match status" value="1"/>
</dbReference>
<protein>
    <recommendedName>
        <fullName evidence="6">Novel STAND NTPase 1 domain-containing protein</fullName>
    </recommendedName>
</protein>
<dbReference type="SUPFAM" id="SSF52540">
    <property type="entry name" value="P-loop containing nucleoside triphosphate hydrolases"/>
    <property type="match status" value="1"/>
</dbReference>
<dbReference type="PROSITE" id="PS50294">
    <property type="entry name" value="WD_REPEATS_REGION"/>
    <property type="match status" value="1"/>
</dbReference>
<dbReference type="RefSeq" id="WP_230737988.1">
    <property type="nucleotide sequence ID" value="NZ_JAJNDB010000005.1"/>
</dbReference>
<dbReference type="InterPro" id="IPR015943">
    <property type="entry name" value="WD40/YVTN_repeat-like_dom_sf"/>
</dbReference>
<evidence type="ECO:0000313" key="7">
    <source>
        <dbReference type="EMBL" id="MCD2196133.1"/>
    </source>
</evidence>
<dbReference type="InterPro" id="IPR011047">
    <property type="entry name" value="Quinoprotein_ADH-like_sf"/>
</dbReference>
<evidence type="ECO:0000256" key="2">
    <source>
        <dbReference type="ARBA" id="ARBA00022737"/>
    </source>
</evidence>
<feature type="repeat" description="WD" evidence="3">
    <location>
        <begin position="1070"/>
        <end position="1103"/>
    </location>
</feature>
<evidence type="ECO:0000256" key="4">
    <source>
        <dbReference type="SAM" id="Coils"/>
    </source>
</evidence>
<evidence type="ECO:0000256" key="3">
    <source>
        <dbReference type="PROSITE-ProRule" id="PRU00221"/>
    </source>
</evidence>
<dbReference type="Gene3D" id="2.130.10.10">
    <property type="entry name" value="YVTN repeat-like/Quinoprotein amine dehydrogenase"/>
    <property type="match status" value="3"/>
</dbReference>
<accession>A0ABS8PCX4</accession>
<dbReference type="InterPro" id="IPR001680">
    <property type="entry name" value="WD40_rpt"/>
</dbReference>
<name>A0ABS8PCX4_9PSEU</name>
<dbReference type="InterPro" id="IPR049052">
    <property type="entry name" value="nSTAND1"/>
</dbReference>